<evidence type="ECO:0000313" key="1">
    <source>
        <dbReference type="Proteomes" id="UP000887565"/>
    </source>
</evidence>
<name>A0A915KZA9_ROMCU</name>
<dbReference type="AlphaFoldDB" id="A0A915KZA9"/>
<reference evidence="2" key="1">
    <citation type="submission" date="2022-11" db="UniProtKB">
        <authorList>
            <consortium name="WormBaseParasite"/>
        </authorList>
    </citation>
    <scope>IDENTIFICATION</scope>
</reference>
<proteinExistence type="predicted"/>
<evidence type="ECO:0000313" key="2">
    <source>
        <dbReference type="WBParaSite" id="nRc.2.0.1.t44283-RA"/>
    </source>
</evidence>
<dbReference type="Proteomes" id="UP000887565">
    <property type="component" value="Unplaced"/>
</dbReference>
<protein>
    <submittedName>
        <fullName evidence="2">Uncharacterized protein</fullName>
    </submittedName>
</protein>
<sequence>MPRALDYEIELESTECSIDAEYIESGHRNHLNYELLQTESVFPVARLLQLIKPRVTGIGCVSSQKIIRIRRKNALVFLDVILTNKS</sequence>
<organism evidence="1 2">
    <name type="scientific">Romanomermis culicivorax</name>
    <name type="common">Nematode worm</name>
    <dbReference type="NCBI Taxonomy" id="13658"/>
    <lineage>
        <taxon>Eukaryota</taxon>
        <taxon>Metazoa</taxon>
        <taxon>Ecdysozoa</taxon>
        <taxon>Nematoda</taxon>
        <taxon>Enoplea</taxon>
        <taxon>Dorylaimia</taxon>
        <taxon>Mermithida</taxon>
        <taxon>Mermithoidea</taxon>
        <taxon>Mermithidae</taxon>
        <taxon>Romanomermis</taxon>
    </lineage>
</organism>
<dbReference type="WBParaSite" id="nRc.2.0.1.t44283-RA">
    <property type="protein sequence ID" value="nRc.2.0.1.t44283-RA"/>
    <property type="gene ID" value="nRc.2.0.1.g44283"/>
</dbReference>
<accession>A0A915KZA9</accession>
<keyword evidence="1" id="KW-1185">Reference proteome</keyword>